<dbReference type="AlphaFoldDB" id="A0AA36CE82"/>
<feature type="non-terminal residue" evidence="1">
    <location>
        <position position="1"/>
    </location>
</feature>
<evidence type="ECO:0000313" key="1">
    <source>
        <dbReference type="EMBL" id="CAJ0567364.1"/>
    </source>
</evidence>
<reference evidence="1" key="1">
    <citation type="submission" date="2023-06" db="EMBL/GenBank/DDBJ databases">
        <authorList>
            <person name="Delattre M."/>
        </authorList>
    </citation>
    <scope>NUCLEOTIDE SEQUENCE</scope>
    <source>
        <strain evidence="1">AF72</strain>
    </source>
</reference>
<dbReference type="EMBL" id="CATQJA010001480">
    <property type="protein sequence ID" value="CAJ0567364.1"/>
    <property type="molecule type" value="Genomic_DNA"/>
</dbReference>
<keyword evidence="2" id="KW-1185">Reference proteome</keyword>
<evidence type="ECO:0000313" key="2">
    <source>
        <dbReference type="Proteomes" id="UP001177023"/>
    </source>
</evidence>
<name>A0AA36CE82_9BILA</name>
<protein>
    <submittedName>
        <fullName evidence="1">Uncharacterized protein</fullName>
    </submittedName>
</protein>
<organism evidence="1 2">
    <name type="scientific">Mesorhabditis spiculigera</name>
    <dbReference type="NCBI Taxonomy" id="96644"/>
    <lineage>
        <taxon>Eukaryota</taxon>
        <taxon>Metazoa</taxon>
        <taxon>Ecdysozoa</taxon>
        <taxon>Nematoda</taxon>
        <taxon>Chromadorea</taxon>
        <taxon>Rhabditida</taxon>
        <taxon>Rhabditina</taxon>
        <taxon>Rhabditomorpha</taxon>
        <taxon>Rhabditoidea</taxon>
        <taxon>Rhabditidae</taxon>
        <taxon>Mesorhabditinae</taxon>
        <taxon>Mesorhabditis</taxon>
    </lineage>
</organism>
<sequence length="69" mass="7886">MMRAGAACGGDYAVFEIAREALIANRIIDGLPDKNTPDGLKKQECIEKREELLYRLLYSFGPYDEVNFW</sequence>
<proteinExistence type="predicted"/>
<accession>A0AA36CE82</accession>
<comment type="caution">
    <text evidence="1">The sequence shown here is derived from an EMBL/GenBank/DDBJ whole genome shotgun (WGS) entry which is preliminary data.</text>
</comment>
<gene>
    <name evidence="1" type="ORF">MSPICULIGERA_LOCUS5917</name>
</gene>
<dbReference type="Proteomes" id="UP001177023">
    <property type="component" value="Unassembled WGS sequence"/>
</dbReference>